<proteinExistence type="predicted"/>
<dbReference type="InterPro" id="IPR019711">
    <property type="entry name" value="ATP_synth_F0_suH"/>
</dbReference>
<organism evidence="1 2">
    <name type="scientific">Schizosaccharomyces osmophilus</name>
    <dbReference type="NCBI Taxonomy" id="2545709"/>
    <lineage>
        <taxon>Eukaryota</taxon>
        <taxon>Fungi</taxon>
        <taxon>Dikarya</taxon>
        <taxon>Ascomycota</taxon>
        <taxon>Taphrinomycotina</taxon>
        <taxon>Schizosaccharomycetes</taxon>
        <taxon>Schizosaccharomycetales</taxon>
        <taxon>Schizosaccharomycetaceae</taxon>
        <taxon>Schizosaccharomyces</taxon>
    </lineage>
</organism>
<evidence type="ECO:0000313" key="2">
    <source>
        <dbReference type="Proteomes" id="UP001212411"/>
    </source>
</evidence>
<dbReference type="Proteomes" id="UP001212411">
    <property type="component" value="Chromosome 1"/>
</dbReference>
<gene>
    <name evidence="1" type="primary">atp14</name>
    <name evidence="1" type="ORF">SOMG_02106</name>
</gene>
<dbReference type="GO" id="GO:0046933">
    <property type="term" value="F:proton-transporting ATP synthase activity, rotational mechanism"/>
    <property type="evidence" value="ECO:0007669"/>
    <property type="project" value="TreeGrafter"/>
</dbReference>
<dbReference type="EMBL" id="CP115611">
    <property type="protein sequence ID" value="WBW71520.1"/>
    <property type="molecule type" value="Genomic_DNA"/>
</dbReference>
<reference evidence="1 2" key="1">
    <citation type="journal article" date="2023" name="G3 (Bethesda)">
        <title>A high-quality reference genome for the fission yeast Schizosaccharomyces osmophilus.</title>
        <authorList>
            <person name="Jia G.S."/>
            <person name="Zhang W.C."/>
            <person name="Liang Y."/>
            <person name="Liu X.H."/>
            <person name="Rhind N."/>
            <person name="Pidoux A."/>
            <person name="Brysch-Herzberg M."/>
            <person name="Du L.L."/>
        </authorList>
    </citation>
    <scope>NUCLEOTIDE SEQUENCE [LARGE SCALE GENOMIC DNA]</scope>
    <source>
        <strain evidence="1 2">CBS 15793</strain>
    </source>
</reference>
<dbReference type="GeneID" id="80875587"/>
<dbReference type="RefSeq" id="XP_056035763.1">
    <property type="nucleotide sequence ID" value="XM_056180898.1"/>
</dbReference>
<keyword evidence="2" id="KW-1185">Reference proteome</keyword>
<protein>
    <submittedName>
        <fullName evidence="1">F1-FO ATP synthase subunit H</fullName>
    </submittedName>
</protein>
<evidence type="ECO:0000313" key="1">
    <source>
        <dbReference type="EMBL" id="WBW71520.1"/>
    </source>
</evidence>
<dbReference type="PANTHER" id="PTHR28207">
    <property type="entry name" value="ATP SYNTHASE SUBUNIT H, MITOCHONDRIAL"/>
    <property type="match status" value="1"/>
</dbReference>
<dbReference type="AlphaFoldDB" id="A0AAE9W844"/>
<accession>A0AAE9W844</accession>
<name>A0AAE9W844_9SCHI</name>
<dbReference type="KEGG" id="som:SOMG_02106"/>
<dbReference type="PANTHER" id="PTHR28207:SF1">
    <property type="entry name" value="ATP SYNTHASE SUBUNIT H, MITOCHONDRIAL"/>
    <property type="match status" value="1"/>
</dbReference>
<dbReference type="Pfam" id="PF10775">
    <property type="entry name" value="ATP_sub_h"/>
    <property type="match status" value="1"/>
</dbReference>
<sequence>MTMSTVLKCFSRGYATTAPRATDSLQNLYISALKSYKPKATPPAAAVEAKEWVLPAAPTAPNYDLDVSSALDSYKYEGETIAAKSSQEGESMDFMEMYTKDEVAPAAEH</sequence>